<keyword evidence="5" id="KW-1185">Reference proteome</keyword>
<dbReference type="SUPFAM" id="SSF51735">
    <property type="entry name" value="NAD(P)-binding Rossmann-fold domains"/>
    <property type="match status" value="1"/>
</dbReference>
<dbReference type="InterPro" id="IPR050425">
    <property type="entry name" value="NAD(P)_dehydrat-like"/>
</dbReference>
<organism evidence="4 5">
    <name type="scientific">Hanseniaspora valbyensis NRRL Y-1626</name>
    <dbReference type="NCBI Taxonomy" id="766949"/>
    <lineage>
        <taxon>Eukaryota</taxon>
        <taxon>Fungi</taxon>
        <taxon>Dikarya</taxon>
        <taxon>Ascomycota</taxon>
        <taxon>Saccharomycotina</taxon>
        <taxon>Saccharomycetes</taxon>
        <taxon>Saccharomycodales</taxon>
        <taxon>Saccharomycodaceae</taxon>
        <taxon>Hanseniaspora</taxon>
    </lineage>
</organism>
<dbReference type="InterPro" id="IPR036291">
    <property type="entry name" value="NAD(P)-bd_dom_sf"/>
</dbReference>
<evidence type="ECO:0000256" key="1">
    <source>
        <dbReference type="ARBA" id="ARBA00023002"/>
    </source>
</evidence>
<dbReference type="PANTHER" id="PTHR10366">
    <property type="entry name" value="NAD DEPENDENT EPIMERASE/DEHYDRATASE"/>
    <property type="match status" value="1"/>
</dbReference>
<evidence type="ECO:0000256" key="2">
    <source>
        <dbReference type="ARBA" id="ARBA00023445"/>
    </source>
</evidence>
<reference evidence="5" key="1">
    <citation type="journal article" date="2016" name="Proc. Natl. Acad. Sci. U.S.A.">
        <title>Comparative genomics of biotechnologically important yeasts.</title>
        <authorList>
            <person name="Riley R."/>
            <person name="Haridas S."/>
            <person name="Wolfe K.H."/>
            <person name="Lopes M.R."/>
            <person name="Hittinger C.T."/>
            <person name="Goeker M."/>
            <person name="Salamov A.A."/>
            <person name="Wisecaver J.H."/>
            <person name="Long T.M."/>
            <person name="Calvey C.H."/>
            <person name="Aerts A.L."/>
            <person name="Barry K.W."/>
            <person name="Choi C."/>
            <person name="Clum A."/>
            <person name="Coughlan A.Y."/>
            <person name="Deshpande S."/>
            <person name="Douglass A.P."/>
            <person name="Hanson S.J."/>
            <person name="Klenk H.-P."/>
            <person name="LaButti K.M."/>
            <person name="Lapidus A."/>
            <person name="Lindquist E.A."/>
            <person name="Lipzen A.M."/>
            <person name="Meier-Kolthoff J.P."/>
            <person name="Ohm R.A."/>
            <person name="Otillar R.P."/>
            <person name="Pangilinan J.L."/>
            <person name="Peng Y."/>
            <person name="Rokas A."/>
            <person name="Rosa C.A."/>
            <person name="Scheuner C."/>
            <person name="Sibirny A.A."/>
            <person name="Slot J.C."/>
            <person name="Stielow J.B."/>
            <person name="Sun H."/>
            <person name="Kurtzman C.P."/>
            <person name="Blackwell M."/>
            <person name="Grigoriev I.V."/>
            <person name="Jeffries T.W."/>
        </authorList>
    </citation>
    <scope>NUCLEOTIDE SEQUENCE [LARGE SCALE GENOMIC DNA]</scope>
    <source>
        <strain evidence="5">NRRL Y-1626</strain>
    </source>
</reference>
<proteinExistence type="inferred from homology"/>
<dbReference type="GO" id="GO:0016616">
    <property type="term" value="F:oxidoreductase activity, acting on the CH-OH group of donors, NAD or NADP as acceptor"/>
    <property type="evidence" value="ECO:0007669"/>
    <property type="project" value="TreeGrafter"/>
</dbReference>
<comment type="caution">
    <text evidence="4">The sequence shown here is derived from an EMBL/GenBank/DDBJ whole genome shotgun (WGS) entry which is preliminary data.</text>
</comment>
<keyword evidence="1" id="KW-0560">Oxidoreductase</keyword>
<evidence type="ECO:0000313" key="4">
    <source>
        <dbReference type="EMBL" id="OBA26367.1"/>
    </source>
</evidence>
<sequence length="351" mass="38599">MSTEKKTVFLSGATGFIAQHIVKQLLDSGKFKVIGSVRSEDKANSLAKNFNNNPDLSFVYVKDISDPVAFDEAFKEHGSKLDYVIHSASPFTFDITDIQKDLITPAKIGSAGIFKASVKYAPNLKHFVVTSSFAAIVNASKAADPNTVFDESSWNPSTLEEALQNEFNGYRYSKKIAEKTIWDLSKELKSKFNITAVNPVFVFGPQCFDSSATGNLNTSCEFINKLVHSKIGDDVSSSINGAAIDVRDVARAHIEPLLNSEKFNGQRLLLSDVRFGNQTLVDILNELPELEGKIAKGVPHSDENIAATKAKIVNDKTKELLGFKFISLEDSVQDTANQILRVQNVFKKILV</sequence>
<comment type="similarity">
    <text evidence="2">Belongs to the NAD(P)-dependent epimerase/dehydratase family. Dihydroflavonol-4-reductase subfamily.</text>
</comment>
<evidence type="ECO:0000313" key="5">
    <source>
        <dbReference type="Proteomes" id="UP000092321"/>
    </source>
</evidence>
<dbReference type="Proteomes" id="UP000092321">
    <property type="component" value="Unassembled WGS sequence"/>
</dbReference>
<dbReference type="AlphaFoldDB" id="A0A1B7TCC6"/>
<protein>
    <submittedName>
        <fullName evidence="4">NADPH-dependent methylglyoxal reductase</fullName>
    </submittedName>
</protein>
<dbReference type="InterPro" id="IPR001509">
    <property type="entry name" value="Epimerase_deHydtase"/>
</dbReference>
<dbReference type="PANTHER" id="PTHR10366:SF564">
    <property type="entry name" value="STEROL-4-ALPHA-CARBOXYLATE 3-DEHYDROGENASE, DECARBOXYLATING"/>
    <property type="match status" value="1"/>
</dbReference>
<dbReference type="Pfam" id="PF01370">
    <property type="entry name" value="Epimerase"/>
    <property type="match status" value="1"/>
</dbReference>
<dbReference type="FunFam" id="3.40.50.720:FF:000191">
    <property type="entry name" value="Methylglyoxal reductase (NADPH-dependent)"/>
    <property type="match status" value="1"/>
</dbReference>
<accession>A0A1B7TCC6</accession>
<evidence type="ECO:0000259" key="3">
    <source>
        <dbReference type="Pfam" id="PF01370"/>
    </source>
</evidence>
<name>A0A1B7TCC6_9ASCO</name>
<dbReference type="EMBL" id="LXPE01000019">
    <property type="protein sequence ID" value="OBA26367.1"/>
    <property type="molecule type" value="Genomic_DNA"/>
</dbReference>
<dbReference type="OrthoDB" id="2735536at2759"/>
<feature type="domain" description="NAD-dependent epimerase/dehydratase" evidence="3">
    <location>
        <begin position="9"/>
        <end position="257"/>
    </location>
</feature>
<gene>
    <name evidence="4" type="ORF">HANVADRAFT_53235</name>
</gene>
<dbReference type="Gene3D" id="3.40.50.720">
    <property type="entry name" value="NAD(P)-binding Rossmann-like Domain"/>
    <property type="match status" value="1"/>
</dbReference>